<reference evidence="1" key="1">
    <citation type="submission" date="2014-09" db="EMBL/GenBank/DDBJ databases">
        <authorList>
            <person name="Magalhaes I.L.F."/>
            <person name="Oliveira U."/>
            <person name="Santos F.R."/>
            <person name="Vidigal T.H.D.A."/>
            <person name="Brescovit A.D."/>
            <person name="Santos A.J."/>
        </authorList>
    </citation>
    <scope>NUCLEOTIDE SEQUENCE</scope>
    <source>
        <tissue evidence="1">Shoot tissue taken approximately 20 cm above the soil surface</tissue>
    </source>
</reference>
<organism evidence="1">
    <name type="scientific">Arundo donax</name>
    <name type="common">Giant reed</name>
    <name type="synonym">Donax arundinaceus</name>
    <dbReference type="NCBI Taxonomy" id="35708"/>
    <lineage>
        <taxon>Eukaryota</taxon>
        <taxon>Viridiplantae</taxon>
        <taxon>Streptophyta</taxon>
        <taxon>Embryophyta</taxon>
        <taxon>Tracheophyta</taxon>
        <taxon>Spermatophyta</taxon>
        <taxon>Magnoliopsida</taxon>
        <taxon>Liliopsida</taxon>
        <taxon>Poales</taxon>
        <taxon>Poaceae</taxon>
        <taxon>PACMAD clade</taxon>
        <taxon>Arundinoideae</taxon>
        <taxon>Arundineae</taxon>
        <taxon>Arundo</taxon>
    </lineage>
</organism>
<sequence>MISLPKLMQRMFNSTDNKSHLSLTPLLQHVPKSYSDTR</sequence>
<accession>A0A0A9G2V6</accession>
<evidence type="ECO:0000313" key="1">
    <source>
        <dbReference type="EMBL" id="JAE17804.1"/>
    </source>
</evidence>
<dbReference type="EMBL" id="GBRH01180092">
    <property type="protein sequence ID" value="JAE17804.1"/>
    <property type="molecule type" value="Transcribed_RNA"/>
</dbReference>
<protein>
    <submittedName>
        <fullName evidence="1">Uncharacterized protein</fullName>
    </submittedName>
</protein>
<reference evidence="1" key="2">
    <citation type="journal article" date="2015" name="Data Brief">
        <title>Shoot transcriptome of the giant reed, Arundo donax.</title>
        <authorList>
            <person name="Barrero R.A."/>
            <person name="Guerrero F.D."/>
            <person name="Moolhuijzen P."/>
            <person name="Goolsby J.A."/>
            <person name="Tidwell J."/>
            <person name="Bellgard S.E."/>
            <person name="Bellgard M.I."/>
        </authorList>
    </citation>
    <scope>NUCLEOTIDE SEQUENCE</scope>
    <source>
        <tissue evidence="1">Shoot tissue taken approximately 20 cm above the soil surface</tissue>
    </source>
</reference>
<name>A0A0A9G2V6_ARUDO</name>
<dbReference type="AlphaFoldDB" id="A0A0A9G2V6"/>
<proteinExistence type="predicted"/>